<dbReference type="PANTHER" id="PTHR37948:SF1">
    <property type="entry name" value="BLL5189 PROTEIN"/>
    <property type="match status" value="1"/>
</dbReference>
<organism evidence="2 3">
    <name type="scientific">Microthyrium microscopicum</name>
    <dbReference type="NCBI Taxonomy" id="703497"/>
    <lineage>
        <taxon>Eukaryota</taxon>
        <taxon>Fungi</taxon>
        <taxon>Dikarya</taxon>
        <taxon>Ascomycota</taxon>
        <taxon>Pezizomycotina</taxon>
        <taxon>Dothideomycetes</taxon>
        <taxon>Dothideomycetes incertae sedis</taxon>
        <taxon>Microthyriales</taxon>
        <taxon>Microthyriaceae</taxon>
        <taxon>Microthyrium</taxon>
    </lineage>
</organism>
<dbReference type="PANTHER" id="PTHR37948">
    <property type="entry name" value="ZGC:113208"/>
    <property type="match status" value="1"/>
</dbReference>
<feature type="compositionally biased region" description="Basic and acidic residues" evidence="1">
    <location>
        <begin position="69"/>
        <end position="84"/>
    </location>
</feature>
<gene>
    <name evidence="2" type="ORF">BT63DRAFT_444220</name>
</gene>
<feature type="region of interest" description="Disordered" evidence="1">
    <location>
        <begin position="35"/>
        <end position="103"/>
    </location>
</feature>
<dbReference type="AlphaFoldDB" id="A0A6A6TV72"/>
<proteinExistence type="predicted"/>
<reference evidence="2" key="1">
    <citation type="journal article" date="2020" name="Stud. Mycol.">
        <title>101 Dothideomycetes genomes: a test case for predicting lifestyles and emergence of pathogens.</title>
        <authorList>
            <person name="Haridas S."/>
            <person name="Albert R."/>
            <person name="Binder M."/>
            <person name="Bloem J."/>
            <person name="Labutti K."/>
            <person name="Salamov A."/>
            <person name="Andreopoulos B."/>
            <person name="Baker S."/>
            <person name="Barry K."/>
            <person name="Bills G."/>
            <person name="Bluhm B."/>
            <person name="Cannon C."/>
            <person name="Castanera R."/>
            <person name="Culley D."/>
            <person name="Daum C."/>
            <person name="Ezra D."/>
            <person name="Gonzalez J."/>
            <person name="Henrissat B."/>
            <person name="Kuo A."/>
            <person name="Liang C."/>
            <person name="Lipzen A."/>
            <person name="Lutzoni F."/>
            <person name="Magnuson J."/>
            <person name="Mondo S."/>
            <person name="Nolan M."/>
            <person name="Ohm R."/>
            <person name="Pangilinan J."/>
            <person name="Park H.-J."/>
            <person name="Ramirez L."/>
            <person name="Alfaro M."/>
            <person name="Sun H."/>
            <person name="Tritt A."/>
            <person name="Yoshinaga Y."/>
            <person name="Zwiers L.-H."/>
            <person name="Turgeon B."/>
            <person name="Goodwin S."/>
            <person name="Spatafora J."/>
            <person name="Crous P."/>
            <person name="Grigoriev I."/>
        </authorList>
    </citation>
    <scope>NUCLEOTIDE SEQUENCE</scope>
    <source>
        <strain evidence="2">CBS 115976</strain>
    </source>
</reference>
<protein>
    <submittedName>
        <fullName evidence="2">Uncharacterized protein</fullName>
    </submittedName>
</protein>
<keyword evidence="3" id="KW-1185">Reference proteome</keyword>
<evidence type="ECO:0000313" key="2">
    <source>
        <dbReference type="EMBL" id="KAF2663722.1"/>
    </source>
</evidence>
<dbReference type="EMBL" id="MU004244">
    <property type="protein sequence ID" value="KAF2663722.1"/>
    <property type="molecule type" value="Genomic_DNA"/>
</dbReference>
<name>A0A6A6TV72_9PEZI</name>
<evidence type="ECO:0000256" key="1">
    <source>
        <dbReference type="SAM" id="MobiDB-lite"/>
    </source>
</evidence>
<evidence type="ECO:0000313" key="3">
    <source>
        <dbReference type="Proteomes" id="UP000799302"/>
    </source>
</evidence>
<dbReference type="OrthoDB" id="4850at2759"/>
<dbReference type="Proteomes" id="UP000799302">
    <property type="component" value="Unassembled WGS sequence"/>
</dbReference>
<sequence length="342" mass="39747">MSEYQRRVAEQRAQVAALRKSMVAEASQNLQASVISNTKTVSPKRPTKPKEQAVATRSSMRIASKPKAAYKEDEKPAFMSERRSHTATRNSQRSRKTINYNEDDDDQEDAISLTRNEIVMLDSEYYKARWSTTMDNWYKWVPSQPLPDREASGTFYFATHPNFTPNKSPEEVFREGAFGGTYWAPYWSAAMNVNVINDYTEMPDEWTQGVDVERYLINDGYDRTVNKFQVRAGQSIAEWENNGWIKLDLDIRGWMQWYTRFFRGRRSGDDARQITRWAKCAGPTGRWRQKLLKDYMQAGIRDVTEGVSADSGVSLAVHQTMHHWAVELRQEDVDAFWERFDV</sequence>
<accession>A0A6A6TV72</accession>